<dbReference type="CDD" id="cd09272">
    <property type="entry name" value="RNase_HI_RT_Ty1"/>
    <property type="match status" value="1"/>
</dbReference>
<reference evidence="1 2" key="1">
    <citation type="submission" date="2024-01" db="EMBL/GenBank/DDBJ databases">
        <title>The complete chloroplast genome sequence of Lithospermum erythrorhizon: insights into the phylogenetic relationship among Boraginaceae species and the maternal lineages of purple gromwells.</title>
        <authorList>
            <person name="Okada T."/>
            <person name="Watanabe K."/>
        </authorList>
    </citation>
    <scope>NUCLEOTIDE SEQUENCE [LARGE SCALE GENOMIC DNA]</scope>
</reference>
<gene>
    <name evidence="1" type="ORF">LIER_21311</name>
</gene>
<organism evidence="1 2">
    <name type="scientific">Lithospermum erythrorhizon</name>
    <name type="common">Purple gromwell</name>
    <name type="synonym">Lithospermum officinale var. erythrorhizon</name>
    <dbReference type="NCBI Taxonomy" id="34254"/>
    <lineage>
        <taxon>Eukaryota</taxon>
        <taxon>Viridiplantae</taxon>
        <taxon>Streptophyta</taxon>
        <taxon>Embryophyta</taxon>
        <taxon>Tracheophyta</taxon>
        <taxon>Spermatophyta</taxon>
        <taxon>Magnoliopsida</taxon>
        <taxon>eudicotyledons</taxon>
        <taxon>Gunneridae</taxon>
        <taxon>Pentapetalae</taxon>
        <taxon>asterids</taxon>
        <taxon>lamiids</taxon>
        <taxon>Boraginales</taxon>
        <taxon>Boraginaceae</taxon>
        <taxon>Boraginoideae</taxon>
        <taxon>Lithospermeae</taxon>
        <taxon>Lithospermum</taxon>
    </lineage>
</organism>
<name>A0AAV3QPW0_LITER</name>
<proteinExistence type="predicted"/>
<dbReference type="InterPro" id="IPR043502">
    <property type="entry name" value="DNA/RNA_pol_sf"/>
</dbReference>
<protein>
    <submittedName>
        <fullName evidence="1">Uncharacterized protein</fullName>
    </submittedName>
</protein>
<dbReference type="PANTHER" id="PTHR11439">
    <property type="entry name" value="GAG-POL-RELATED RETROTRANSPOSON"/>
    <property type="match status" value="1"/>
</dbReference>
<accession>A0AAV3QPW0</accession>
<evidence type="ECO:0000313" key="1">
    <source>
        <dbReference type="EMBL" id="GAA0166064.1"/>
    </source>
</evidence>
<dbReference type="PANTHER" id="PTHR11439:SF470">
    <property type="entry name" value="CYSTEINE-RICH RLK (RECEPTOR-LIKE PROTEIN KINASE) 8"/>
    <property type="match status" value="1"/>
</dbReference>
<dbReference type="SUPFAM" id="SSF56672">
    <property type="entry name" value="DNA/RNA polymerases"/>
    <property type="match status" value="1"/>
</dbReference>
<dbReference type="EMBL" id="BAABME010005592">
    <property type="protein sequence ID" value="GAA0166064.1"/>
    <property type="molecule type" value="Genomic_DNA"/>
</dbReference>
<sequence length="213" mass="23611">MKDLRVLKYFLGVEVSRNQEGIFLSQRKYALDIISKAVLLGEKPVAFPMEENQRLANSTSAILHAASVTIGSLVCCAACSKVSEGKSGQGILVTVSRSSAKAEYRSMTVVTCEIKWLKGLLACFGVDHAESMELFCDNQSTLHLAHNPLFHERTKHIEIDCHFLHDAVLEGITRMTHVSTTNQLVDIFTKALGRHQFEFLLCKLGILNIHAPT</sequence>
<keyword evidence="2" id="KW-1185">Reference proteome</keyword>
<evidence type="ECO:0000313" key="2">
    <source>
        <dbReference type="Proteomes" id="UP001454036"/>
    </source>
</evidence>
<dbReference type="AlphaFoldDB" id="A0AAV3QPW0"/>
<dbReference type="Proteomes" id="UP001454036">
    <property type="component" value="Unassembled WGS sequence"/>
</dbReference>
<comment type="caution">
    <text evidence="1">The sequence shown here is derived from an EMBL/GenBank/DDBJ whole genome shotgun (WGS) entry which is preliminary data.</text>
</comment>